<name>A0A7M7G0D9_STRPU</name>
<sequence length="123" mass="13568">MVEQLKRYLWSLLQMVEGLEAIVITDRDGVPVIKVKSDETPEHAMRPAFLATFAMAADQASKLGLSANKSIICTYTSHQVVHFNKQPLFVSLIASRKANTGLLMDLESEVEGLLPELKAAIDI</sequence>
<dbReference type="Gene3D" id="3.30.450.30">
    <property type="entry name" value="Dynein light chain 2a, cytoplasmic"/>
    <property type="match status" value="1"/>
</dbReference>
<keyword evidence="3" id="KW-1185">Reference proteome</keyword>
<dbReference type="CTD" id="8649"/>
<dbReference type="KEGG" id="spu:763303"/>
<reference evidence="3" key="1">
    <citation type="submission" date="2015-02" db="EMBL/GenBank/DDBJ databases">
        <title>Genome sequencing for Strongylocentrotus purpuratus.</title>
        <authorList>
            <person name="Murali S."/>
            <person name="Liu Y."/>
            <person name="Vee V."/>
            <person name="English A."/>
            <person name="Wang M."/>
            <person name="Skinner E."/>
            <person name="Han Y."/>
            <person name="Muzny D.M."/>
            <person name="Worley K.C."/>
            <person name="Gibbs R.A."/>
        </authorList>
    </citation>
    <scope>NUCLEOTIDE SEQUENCE</scope>
</reference>
<dbReference type="GO" id="GO:0071230">
    <property type="term" value="P:cellular response to amino acid stimulus"/>
    <property type="evidence" value="ECO:0000318"/>
    <property type="project" value="GO_Central"/>
</dbReference>
<dbReference type="InParanoid" id="A0A7M7G0D9"/>
<accession>A0A7M7G0D9</accession>
<dbReference type="GO" id="GO:0071986">
    <property type="term" value="C:Ragulator complex"/>
    <property type="evidence" value="ECO:0000318"/>
    <property type="project" value="GO_Central"/>
</dbReference>
<dbReference type="PANTHER" id="PTHR13378:SF1">
    <property type="entry name" value="RAGULATOR COMPLEX PROTEIN LAMTOR3"/>
    <property type="match status" value="1"/>
</dbReference>
<dbReference type="AlphaFoldDB" id="A0A7M7G0D9"/>
<dbReference type="InterPro" id="IPR015019">
    <property type="entry name" value="LAMTOR3"/>
</dbReference>
<dbReference type="OMA" id="YQVIQMN"/>
<organism evidence="2 3">
    <name type="scientific">Strongylocentrotus purpuratus</name>
    <name type="common">Purple sea urchin</name>
    <dbReference type="NCBI Taxonomy" id="7668"/>
    <lineage>
        <taxon>Eukaryota</taxon>
        <taxon>Metazoa</taxon>
        <taxon>Echinodermata</taxon>
        <taxon>Eleutherozoa</taxon>
        <taxon>Echinozoa</taxon>
        <taxon>Echinoidea</taxon>
        <taxon>Euechinoidea</taxon>
        <taxon>Echinacea</taxon>
        <taxon>Camarodonta</taxon>
        <taxon>Echinidea</taxon>
        <taxon>Strongylocentrotidae</taxon>
        <taxon>Strongylocentrotus</taxon>
    </lineage>
</organism>
<dbReference type="Pfam" id="PF08923">
    <property type="entry name" value="MAPKK1_Int"/>
    <property type="match status" value="1"/>
</dbReference>
<dbReference type="SMART" id="SM01278">
    <property type="entry name" value="MAPKK1_Int"/>
    <property type="match status" value="1"/>
</dbReference>
<dbReference type="GO" id="GO:0032008">
    <property type="term" value="P:positive regulation of TOR signaling"/>
    <property type="evidence" value="ECO:0000318"/>
    <property type="project" value="GO_Central"/>
</dbReference>
<proteinExistence type="inferred from homology"/>
<dbReference type="SUPFAM" id="SSF103196">
    <property type="entry name" value="Roadblock/LC7 domain"/>
    <property type="match status" value="1"/>
</dbReference>
<dbReference type="RefSeq" id="XP_001199222.1">
    <property type="nucleotide sequence ID" value="XM_001199222.4"/>
</dbReference>
<evidence type="ECO:0000313" key="2">
    <source>
        <dbReference type="EnsemblMetazoa" id="XP_001199222"/>
    </source>
</evidence>
<dbReference type="FunFam" id="3.30.450.30:FF:000003">
    <property type="entry name" value="ragulator complex protein LAMTOR3 homolog"/>
    <property type="match status" value="1"/>
</dbReference>
<reference evidence="2" key="2">
    <citation type="submission" date="2021-01" db="UniProtKB">
        <authorList>
            <consortium name="EnsemblMetazoa"/>
        </authorList>
    </citation>
    <scope>IDENTIFICATION</scope>
</reference>
<dbReference type="FunCoup" id="A0A7M7G0D9">
    <property type="interactions" value="1318"/>
</dbReference>
<protein>
    <submittedName>
        <fullName evidence="2">Uncharacterized protein</fullName>
    </submittedName>
</protein>
<evidence type="ECO:0000313" key="3">
    <source>
        <dbReference type="Proteomes" id="UP000007110"/>
    </source>
</evidence>
<dbReference type="PANTHER" id="PTHR13378">
    <property type="entry name" value="REGULATOR COMPLEX PROTEIN LAMTOR3"/>
    <property type="match status" value="1"/>
</dbReference>
<dbReference type="GeneID" id="763303"/>
<evidence type="ECO:0000256" key="1">
    <source>
        <dbReference type="ARBA" id="ARBA00005356"/>
    </source>
</evidence>
<dbReference type="Proteomes" id="UP000007110">
    <property type="component" value="Unassembled WGS sequence"/>
</dbReference>
<dbReference type="OrthoDB" id="343907at2759"/>
<dbReference type="EnsemblMetazoa" id="XM_001199222">
    <property type="protein sequence ID" value="XP_001199222"/>
    <property type="gene ID" value="LOC763303"/>
</dbReference>
<comment type="similarity">
    <text evidence="1">Belongs to the LAMTOR3 family.</text>
</comment>